<dbReference type="RefSeq" id="WP_132107594.1">
    <property type="nucleotide sequence ID" value="NZ_SMLB01000065.1"/>
</dbReference>
<dbReference type="EMBL" id="SMLB01000065">
    <property type="protein sequence ID" value="TDD64608.1"/>
    <property type="molecule type" value="Genomic_DNA"/>
</dbReference>
<reference evidence="2 3" key="1">
    <citation type="submission" date="2019-02" db="EMBL/GenBank/DDBJ databases">
        <title>Draft genome sequences of novel Actinobacteria.</title>
        <authorList>
            <person name="Sahin N."/>
            <person name="Ay H."/>
            <person name="Saygin H."/>
        </authorList>
    </citation>
    <scope>NUCLEOTIDE SEQUENCE [LARGE SCALE GENOMIC DNA]</scope>
    <source>
        <strain evidence="2 3">8K307</strain>
    </source>
</reference>
<dbReference type="AlphaFoldDB" id="A0A4R4ZYV4"/>
<feature type="chain" id="PRO_5020372140" description="WD40 repeat domain-containing protein" evidence="1">
    <location>
        <begin position="24"/>
        <end position="343"/>
    </location>
</feature>
<dbReference type="OrthoDB" id="134501at2"/>
<dbReference type="InterPro" id="IPR015943">
    <property type="entry name" value="WD40/YVTN_repeat-like_dom_sf"/>
</dbReference>
<keyword evidence="3" id="KW-1185">Reference proteome</keyword>
<gene>
    <name evidence="2" type="ORF">E1262_27765</name>
</gene>
<dbReference type="InterPro" id="IPR011044">
    <property type="entry name" value="Quino_amine_DH_bsu"/>
</dbReference>
<dbReference type="Gene3D" id="2.130.10.10">
    <property type="entry name" value="YVTN repeat-like/Quinoprotein amine dehydrogenase"/>
    <property type="match status" value="1"/>
</dbReference>
<dbReference type="SUPFAM" id="SSF50969">
    <property type="entry name" value="YVTN repeat-like/Quinoprotein amine dehydrogenase"/>
    <property type="match status" value="1"/>
</dbReference>
<evidence type="ECO:0000256" key="1">
    <source>
        <dbReference type="SAM" id="SignalP"/>
    </source>
</evidence>
<evidence type="ECO:0008006" key="4">
    <source>
        <dbReference type="Google" id="ProtNLM"/>
    </source>
</evidence>
<evidence type="ECO:0000313" key="3">
    <source>
        <dbReference type="Proteomes" id="UP000295217"/>
    </source>
</evidence>
<protein>
    <recommendedName>
        <fullName evidence="4">WD40 repeat domain-containing protein</fullName>
    </recommendedName>
</protein>
<feature type="signal peptide" evidence="1">
    <location>
        <begin position="1"/>
        <end position="23"/>
    </location>
</feature>
<proteinExistence type="predicted"/>
<keyword evidence="1" id="KW-0732">Signal</keyword>
<comment type="caution">
    <text evidence="2">The sequence shown here is derived from an EMBL/GenBank/DDBJ whole genome shotgun (WGS) entry which is preliminary data.</text>
</comment>
<name>A0A4R4ZYV4_9ACTN</name>
<organism evidence="2 3">
    <name type="scientific">Jiangella aurantiaca</name>
    <dbReference type="NCBI Taxonomy" id="2530373"/>
    <lineage>
        <taxon>Bacteria</taxon>
        <taxon>Bacillati</taxon>
        <taxon>Actinomycetota</taxon>
        <taxon>Actinomycetes</taxon>
        <taxon>Jiangellales</taxon>
        <taxon>Jiangellaceae</taxon>
        <taxon>Jiangella</taxon>
    </lineage>
</organism>
<accession>A0A4R4ZYV4</accession>
<dbReference type="Proteomes" id="UP000295217">
    <property type="component" value="Unassembled WGS sequence"/>
</dbReference>
<sequence length="343" mass="35951">MIAVTLCSSGGNPLMGLSTPAVAATPTEVWTAPGQSWAFFSDDGTLAVAAGNTAAGGRLEIRQAGTGAVVRVLTSPVKFNAVALSAENQTFAVTVNDTSSGLVVRTIRLYRVSDGALLRAIPTSAARDLDSLHFAPDGRTVAAMDARSYEKGGQVHVHRTSDGARVKVLTVPATTAAARFSPDGRLLAANDRAVVGGRFVAGVRVFRTDTWATALTLTDGDQLIRWTPDSTGIWTKRILPGVPTGVRLVSAPTGAVQRALDLDLYDGVSDVTDNGAMVLTNRIIAPRRSLTFTSTLTGADVATFEFGHDVFPGDISPDGTLFTYARTTAPSAFDVHVARTPRP</sequence>
<evidence type="ECO:0000313" key="2">
    <source>
        <dbReference type="EMBL" id="TDD64608.1"/>
    </source>
</evidence>